<reference evidence="4" key="1">
    <citation type="submission" date="2022-08" db="EMBL/GenBank/DDBJ databases">
        <title>Reclassification of Massilia species as members of the genera Telluria, Duganella, Pseudoduganella, Mokoshia gen. nov. and Zemynaea gen. nov. using orthogonal and non-orthogonal genome-based approaches.</title>
        <authorList>
            <person name="Bowman J.P."/>
        </authorList>
    </citation>
    <scope>NUCLEOTIDE SEQUENCE</scope>
    <source>
        <strain evidence="4">LMG 11547</strain>
    </source>
</reference>
<organism evidence="4 5">
    <name type="scientific">Telluria mixta</name>
    <dbReference type="NCBI Taxonomy" id="34071"/>
    <lineage>
        <taxon>Bacteria</taxon>
        <taxon>Pseudomonadati</taxon>
        <taxon>Pseudomonadota</taxon>
        <taxon>Betaproteobacteria</taxon>
        <taxon>Burkholderiales</taxon>
        <taxon>Oxalobacteraceae</taxon>
        <taxon>Telluria group</taxon>
        <taxon>Telluria</taxon>
    </lineage>
</organism>
<proteinExistence type="predicted"/>
<keyword evidence="2" id="KW-0604">Photosystem II</keyword>
<dbReference type="Pfam" id="PF14870">
    <property type="entry name" value="PSII_BNR"/>
    <property type="match status" value="1"/>
</dbReference>
<dbReference type="RefSeq" id="WP_259450320.1">
    <property type="nucleotide sequence ID" value="NZ_CP119520.1"/>
</dbReference>
<dbReference type="EMBL" id="JANUHC010000006">
    <property type="protein sequence ID" value="MCS0631239.1"/>
    <property type="molecule type" value="Genomic_DNA"/>
</dbReference>
<dbReference type="SUPFAM" id="SSF110296">
    <property type="entry name" value="Oligoxyloglucan reducing end-specific cellobiohydrolase"/>
    <property type="match status" value="1"/>
</dbReference>
<evidence type="ECO:0000259" key="3">
    <source>
        <dbReference type="Pfam" id="PF14870"/>
    </source>
</evidence>
<protein>
    <submittedName>
        <fullName evidence="4">YCF48-related protein</fullName>
    </submittedName>
</protein>
<comment type="caution">
    <text evidence="4">The sequence shown here is derived from an EMBL/GenBank/DDBJ whole genome shotgun (WGS) entry which is preliminary data.</text>
</comment>
<sequence length="321" mass="33999">MRRAFQLFMSALPLMIVAGLLYAGFFIKPEPKGHAVPQPVFARGDNFYGVTAGGPGLVWAVGSNGKIARSGDGGRTWHLQPAAVRETLQDVAAWDAKHLVAVGNHGVVLITEDGGASWKNVDVPKSNIANKLVRVKAFSDGSAWATGEAGSVLHSTDFGKTWVQTGPGGDAAWNDIHVASNLLCLVGEFGQIKISDDGGASWKDSASPVKTSLMSVAFSDDSKGVAVGLGGTVLVTQDAGRNWAQETAASSDDLFRVMWDARRWLAVGANGTVAIRSVESSNWSTRRISALDRNWYTAIVRQGDSYYLGGSRVVAEPIAAL</sequence>
<evidence type="ECO:0000313" key="5">
    <source>
        <dbReference type="Proteomes" id="UP001165263"/>
    </source>
</evidence>
<accession>A0ABT2C1J3</accession>
<dbReference type="InterPro" id="IPR006624">
    <property type="entry name" value="Beta-propeller_rpt_TECPR"/>
</dbReference>
<dbReference type="Gene3D" id="2.130.10.10">
    <property type="entry name" value="YVTN repeat-like/Quinoprotein amine dehydrogenase"/>
    <property type="match status" value="1"/>
</dbReference>
<name>A0ABT2C1J3_9BURK</name>
<dbReference type="PANTHER" id="PTHR47199:SF2">
    <property type="entry name" value="PHOTOSYSTEM II STABILITY_ASSEMBLY FACTOR HCF136, CHLOROPLASTIC"/>
    <property type="match status" value="1"/>
</dbReference>
<dbReference type="Proteomes" id="UP001165263">
    <property type="component" value="Unassembled WGS sequence"/>
</dbReference>
<keyword evidence="1" id="KW-0602">Photosynthesis</keyword>
<evidence type="ECO:0000256" key="2">
    <source>
        <dbReference type="ARBA" id="ARBA00023276"/>
    </source>
</evidence>
<dbReference type="InterPro" id="IPR028203">
    <property type="entry name" value="PSII_CF48-like_dom"/>
</dbReference>
<dbReference type="InterPro" id="IPR015943">
    <property type="entry name" value="WD40/YVTN_repeat-like_dom_sf"/>
</dbReference>
<evidence type="ECO:0000313" key="4">
    <source>
        <dbReference type="EMBL" id="MCS0631239.1"/>
    </source>
</evidence>
<evidence type="ECO:0000256" key="1">
    <source>
        <dbReference type="ARBA" id="ARBA00022531"/>
    </source>
</evidence>
<dbReference type="PANTHER" id="PTHR47199">
    <property type="entry name" value="PHOTOSYSTEM II STABILITY/ASSEMBLY FACTOR HCF136, CHLOROPLASTIC"/>
    <property type="match status" value="1"/>
</dbReference>
<dbReference type="SMART" id="SM00706">
    <property type="entry name" value="TECPR"/>
    <property type="match status" value="2"/>
</dbReference>
<gene>
    <name evidence="4" type="ORF">NX786_18055</name>
</gene>
<feature type="domain" description="Photosynthesis system II assembly factor Ycf48/Hcf136-like" evidence="3">
    <location>
        <begin position="84"/>
        <end position="203"/>
    </location>
</feature>
<keyword evidence="5" id="KW-1185">Reference proteome</keyword>